<dbReference type="Proteomes" id="UP000321721">
    <property type="component" value="Unassembled WGS sequence"/>
</dbReference>
<accession>A0A5C6RQE7</accession>
<dbReference type="Pfam" id="PF00691">
    <property type="entry name" value="OmpA"/>
    <property type="match status" value="1"/>
</dbReference>
<dbReference type="PROSITE" id="PS51123">
    <property type="entry name" value="OMPA_2"/>
    <property type="match status" value="1"/>
</dbReference>
<reference evidence="4 5" key="1">
    <citation type="submission" date="2019-08" db="EMBL/GenBank/DDBJ databases">
        <title>Genome of Vicingus serpentipes NCIMB 15042.</title>
        <authorList>
            <person name="Bowman J.P."/>
        </authorList>
    </citation>
    <scope>NUCLEOTIDE SEQUENCE [LARGE SCALE GENOMIC DNA]</scope>
    <source>
        <strain evidence="4 5">NCIMB 15042</strain>
    </source>
</reference>
<dbReference type="PANTHER" id="PTHR30329:SF21">
    <property type="entry name" value="LIPOPROTEIN YIAD-RELATED"/>
    <property type="match status" value="1"/>
</dbReference>
<dbReference type="EMBL" id="VOOS01000004">
    <property type="protein sequence ID" value="TXB64561.1"/>
    <property type="molecule type" value="Genomic_DNA"/>
</dbReference>
<gene>
    <name evidence="4" type="ORF">FRY74_08900</name>
</gene>
<dbReference type="AlphaFoldDB" id="A0A5C6RQE7"/>
<protein>
    <submittedName>
        <fullName evidence="4">OmpA family protein</fullName>
    </submittedName>
</protein>
<proteinExistence type="predicted"/>
<dbReference type="InterPro" id="IPR050330">
    <property type="entry name" value="Bact_OuterMem_StrucFunc"/>
</dbReference>
<evidence type="ECO:0000313" key="4">
    <source>
        <dbReference type="EMBL" id="TXB64561.1"/>
    </source>
</evidence>
<evidence type="ECO:0000259" key="3">
    <source>
        <dbReference type="PROSITE" id="PS51123"/>
    </source>
</evidence>
<dbReference type="CDD" id="cd07185">
    <property type="entry name" value="OmpA_C-like"/>
    <property type="match status" value="1"/>
</dbReference>
<dbReference type="InterPro" id="IPR006665">
    <property type="entry name" value="OmpA-like"/>
</dbReference>
<feature type="chain" id="PRO_5023134554" evidence="2">
    <location>
        <begin position="20"/>
        <end position="414"/>
    </location>
</feature>
<feature type="signal peptide" evidence="2">
    <location>
        <begin position="1"/>
        <end position="19"/>
    </location>
</feature>
<evidence type="ECO:0000256" key="2">
    <source>
        <dbReference type="SAM" id="SignalP"/>
    </source>
</evidence>
<dbReference type="GO" id="GO:0016020">
    <property type="term" value="C:membrane"/>
    <property type="evidence" value="ECO:0007669"/>
    <property type="project" value="UniProtKB-UniRule"/>
</dbReference>
<keyword evidence="1" id="KW-0472">Membrane</keyword>
<dbReference type="InterPro" id="IPR036737">
    <property type="entry name" value="OmpA-like_sf"/>
</dbReference>
<keyword evidence="5" id="KW-1185">Reference proteome</keyword>
<dbReference type="Gene3D" id="3.30.1330.60">
    <property type="entry name" value="OmpA-like domain"/>
    <property type="match status" value="1"/>
</dbReference>
<evidence type="ECO:0000313" key="5">
    <source>
        <dbReference type="Proteomes" id="UP000321721"/>
    </source>
</evidence>
<feature type="domain" description="OmpA-like" evidence="3">
    <location>
        <begin position="297"/>
        <end position="414"/>
    </location>
</feature>
<sequence>MRHSFFIIILLSLIQYSFAQESDPYTKRIECDIILKATDIENAIKVGKVNKLFLKCSPKGSGNQIEVASGRSKDKFYFEKEHNVVWIKFTIPKTGDMVFSIKPKNPENDYDFLLFKSEGENNIQKIKSKKLKPIRSNLSRFNIEKRGITGLNFDANQTHVIAGIQSEFSSPVKAVKDEEYYLVLDNVYDEGQGVIVEFGYYDTKKISGYVTNESSDKKIAAEVSWDDAETGKTLATTKADAKTGYFEMEVPFVITNPEKMYILAIDAEEYFFEEKMISVEKLKALSPKPLNFALPELKKGKRLQVNNIHFEGGQPVFISSAYPSLKRLVKLMKKNKTLKILVEGHTNGCDARTNSQLLSERRALRVKKYLFDNKIDDIRIEAIGKGCSEMLYPITGTQEQQQLNRRVEILVLEY</sequence>
<evidence type="ECO:0000256" key="1">
    <source>
        <dbReference type="PROSITE-ProRule" id="PRU00473"/>
    </source>
</evidence>
<dbReference type="OrthoDB" id="9782229at2"/>
<name>A0A5C6RQE7_9FLAO</name>
<dbReference type="RefSeq" id="WP_147100659.1">
    <property type="nucleotide sequence ID" value="NZ_VOOS01000004.1"/>
</dbReference>
<keyword evidence="2" id="KW-0732">Signal</keyword>
<organism evidence="4 5">
    <name type="scientific">Vicingus serpentipes</name>
    <dbReference type="NCBI Taxonomy" id="1926625"/>
    <lineage>
        <taxon>Bacteria</taxon>
        <taxon>Pseudomonadati</taxon>
        <taxon>Bacteroidota</taxon>
        <taxon>Flavobacteriia</taxon>
        <taxon>Flavobacteriales</taxon>
        <taxon>Vicingaceae</taxon>
        <taxon>Vicingus</taxon>
    </lineage>
</organism>
<dbReference type="PANTHER" id="PTHR30329">
    <property type="entry name" value="STATOR ELEMENT OF FLAGELLAR MOTOR COMPLEX"/>
    <property type="match status" value="1"/>
</dbReference>
<comment type="caution">
    <text evidence="4">The sequence shown here is derived from an EMBL/GenBank/DDBJ whole genome shotgun (WGS) entry which is preliminary data.</text>
</comment>
<dbReference type="SUPFAM" id="SSF103088">
    <property type="entry name" value="OmpA-like"/>
    <property type="match status" value="1"/>
</dbReference>